<dbReference type="EMBL" id="ADLK01000024">
    <property type="protein sequence ID" value="KMW18129.1"/>
    <property type="molecule type" value="Genomic_DNA"/>
</dbReference>
<protein>
    <recommendedName>
        <fullName evidence="3">Spore photoproduct lyase</fullName>
    </recommendedName>
</protein>
<dbReference type="GO" id="GO:1904047">
    <property type="term" value="F:S-adenosyl-L-methionine binding"/>
    <property type="evidence" value="ECO:0007669"/>
    <property type="project" value="TreeGrafter"/>
</dbReference>
<name>A0A0J9C112_9FIRM</name>
<evidence type="ECO:0000313" key="2">
    <source>
        <dbReference type="Proteomes" id="UP000037392"/>
    </source>
</evidence>
<dbReference type="GO" id="GO:0051539">
    <property type="term" value="F:4 iron, 4 sulfur cluster binding"/>
    <property type="evidence" value="ECO:0007669"/>
    <property type="project" value="TreeGrafter"/>
</dbReference>
<dbReference type="RefSeq" id="WP_007858515.1">
    <property type="nucleotide sequence ID" value="NZ_KQ235879.1"/>
</dbReference>
<dbReference type="GeneID" id="93162428"/>
<dbReference type="Gene3D" id="3.40.50.12110">
    <property type="match status" value="1"/>
</dbReference>
<reference evidence="1 2" key="1">
    <citation type="submission" date="2011-04" db="EMBL/GenBank/DDBJ databases">
        <title>The Genome Sequence of Clostridium citroniae WAL-19142.</title>
        <authorList>
            <consortium name="The Broad Institute Genome Sequencing Platform"/>
            <person name="Earl A."/>
            <person name="Ward D."/>
            <person name="Feldgarden M."/>
            <person name="Gevers D."/>
            <person name="Warren Y.A."/>
            <person name="Tyrrell K.L."/>
            <person name="Citron D.M."/>
            <person name="Goldstein E.J."/>
            <person name="Daigneault M."/>
            <person name="Allen-Vercoe E."/>
            <person name="Young S.K."/>
            <person name="Zeng Q."/>
            <person name="Gargeya S."/>
            <person name="Fitzgerald M."/>
            <person name="Haas B."/>
            <person name="Abouelleil A."/>
            <person name="Alvarado L."/>
            <person name="Arachchi H.M."/>
            <person name="Berlin A."/>
            <person name="Brown A."/>
            <person name="Chapman S.B."/>
            <person name="Chen Z."/>
            <person name="Dunbar C."/>
            <person name="Freedman E."/>
            <person name="Gearin G."/>
            <person name="Gellesch M."/>
            <person name="Goldberg J."/>
            <person name="Griggs A."/>
            <person name="Gujja S."/>
            <person name="Heilman E.R."/>
            <person name="Heiman D."/>
            <person name="Howarth C."/>
            <person name="Larson L."/>
            <person name="Lui A."/>
            <person name="MacDonald P.J."/>
            <person name="Mehta T."/>
            <person name="Montmayeur A."/>
            <person name="Murphy C."/>
            <person name="Neiman D."/>
            <person name="Pearson M."/>
            <person name="Priest M."/>
            <person name="Roberts A."/>
            <person name="Saif S."/>
            <person name="Shea T."/>
            <person name="Shenoy N."/>
            <person name="Sisk P."/>
            <person name="Stolte C."/>
            <person name="Sykes S."/>
            <person name="White J."/>
            <person name="Yandava C."/>
            <person name="Wortman J."/>
            <person name="Nusbaum C."/>
            <person name="Birren B."/>
        </authorList>
    </citation>
    <scope>NUCLEOTIDE SEQUENCE [LARGE SCALE GENOMIC DNA]</scope>
    <source>
        <strain evidence="1 2">WAL-19142</strain>
    </source>
</reference>
<dbReference type="Gene3D" id="3.80.30.30">
    <property type="match status" value="1"/>
</dbReference>
<dbReference type="Proteomes" id="UP000037392">
    <property type="component" value="Unassembled WGS sequence"/>
</dbReference>
<gene>
    <name evidence="1" type="ORF">HMPREF9470_03039</name>
</gene>
<comment type="caution">
    <text evidence="1">The sequence shown here is derived from an EMBL/GenBank/DDBJ whole genome shotgun (WGS) entry which is preliminary data.</text>
</comment>
<dbReference type="PANTHER" id="PTHR37822:SF2">
    <property type="entry name" value="SPORE PHOTOPRODUCT LYASE"/>
    <property type="match status" value="1"/>
</dbReference>
<dbReference type="OrthoDB" id="9787095at2"/>
<organism evidence="1 2">
    <name type="scientific">[Clostridium] citroniae WAL-19142</name>
    <dbReference type="NCBI Taxonomy" id="742734"/>
    <lineage>
        <taxon>Bacteria</taxon>
        <taxon>Bacillati</taxon>
        <taxon>Bacillota</taxon>
        <taxon>Clostridia</taxon>
        <taxon>Lachnospirales</taxon>
        <taxon>Lachnospiraceae</taxon>
        <taxon>Enterocloster</taxon>
    </lineage>
</organism>
<dbReference type="PANTHER" id="PTHR37822">
    <property type="entry name" value="SPORE PHOTOPRODUCT LYASE-RELATED"/>
    <property type="match status" value="1"/>
</dbReference>
<dbReference type="InterPro" id="IPR049539">
    <property type="entry name" value="SPL"/>
</dbReference>
<dbReference type="GO" id="GO:0003913">
    <property type="term" value="F:DNA photolyase activity"/>
    <property type="evidence" value="ECO:0007669"/>
    <property type="project" value="TreeGrafter"/>
</dbReference>
<dbReference type="GO" id="GO:0042601">
    <property type="term" value="C:endospore-forming forespore"/>
    <property type="evidence" value="ECO:0007669"/>
    <property type="project" value="TreeGrafter"/>
</dbReference>
<accession>A0A0J9C112</accession>
<evidence type="ECO:0000313" key="1">
    <source>
        <dbReference type="EMBL" id="KMW18129.1"/>
    </source>
</evidence>
<proteinExistence type="predicted"/>
<sequence length="331" mass="38098">MKFDAVYYEPDSLSYPLGQKLKDDFGDLPWIPIQSHNSIKEMQEKPNAEFGHMKRNLIIGIRKTHKYVENHKVSDYLVPYTSSGCTAMCLYCYLVCNYNKCAYLRLFVNREQMLDRILKRARTSEQPLTFEIGSNSDLVLENTITGNLQYTISRFALEGAGKLTFPTKFHMVDPILDLDHREKVIFRMSVNPQSVISRIELGTSSLAQRIEAVNRMCDHGYPCGLLIAPVILTENWRELYTGLLEELEAGLTERMKKQMFLEVILMTYSYVHRAINSEAFPNAPDLYDSGMMTGRGRGRYCYRNEARADAELFLRAEINRILGPVPILYIS</sequence>
<evidence type="ECO:0008006" key="3">
    <source>
        <dbReference type="Google" id="ProtNLM"/>
    </source>
</evidence>
<dbReference type="AlphaFoldDB" id="A0A0J9C112"/>
<dbReference type="Pfam" id="PF20903">
    <property type="entry name" value="SPL"/>
    <property type="match status" value="1"/>
</dbReference>
<dbReference type="PATRIC" id="fig|742734.4.peg.3251"/>